<keyword evidence="2" id="KW-1185">Reference proteome</keyword>
<evidence type="ECO:0000313" key="2">
    <source>
        <dbReference type="Proteomes" id="UP000215005"/>
    </source>
</evidence>
<reference evidence="1 2" key="1">
    <citation type="submission" date="2017-08" db="EMBL/GenBank/DDBJ databases">
        <title>The complete genome sequence of Nocardiopsis gilva YIM 90087.</title>
        <authorList>
            <person name="Yin M."/>
            <person name="Tang S."/>
        </authorList>
    </citation>
    <scope>NUCLEOTIDE SEQUENCE [LARGE SCALE GENOMIC DNA]</scope>
    <source>
        <strain evidence="1 2">YIM 90087</strain>
    </source>
</reference>
<dbReference type="KEGG" id="ngv:CDO52_00790"/>
<dbReference type="RefSeq" id="WP_026125945.1">
    <property type="nucleotide sequence ID" value="NZ_ANBG01000245.1"/>
</dbReference>
<protein>
    <submittedName>
        <fullName evidence="1">Uncharacterized protein</fullName>
    </submittedName>
</protein>
<gene>
    <name evidence="1" type="ORF">CDO52_00790</name>
</gene>
<name>A0A223S062_9ACTN</name>
<dbReference type="OrthoDB" id="9805134at2"/>
<organism evidence="1 2">
    <name type="scientific">Nocardiopsis gilva YIM 90087</name>
    <dbReference type="NCBI Taxonomy" id="1235441"/>
    <lineage>
        <taxon>Bacteria</taxon>
        <taxon>Bacillati</taxon>
        <taxon>Actinomycetota</taxon>
        <taxon>Actinomycetes</taxon>
        <taxon>Streptosporangiales</taxon>
        <taxon>Nocardiopsidaceae</taxon>
        <taxon>Nocardiopsis</taxon>
    </lineage>
</organism>
<dbReference type="AlphaFoldDB" id="A0A223S062"/>
<accession>A0A223S062</accession>
<sequence length="62" mass="6666">MYTLWDADRGEVLSSGHTTPDTAIALMKRLLVDAARHAPGQGDIILCLEVRDADTDQVIATG</sequence>
<proteinExistence type="predicted"/>
<dbReference type="Proteomes" id="UP000215005">
    <property type="component" value="Chromosome"/>
</dbReference>
<evidence type="ECO:0000313" key="1">
    <source>
        <dbReference type="EMBL" id="ASU81515.1"/>
    </source>
</evidence>
<dbReference type="EMBL" id="CP022753">
    <property type="protein sequence ID" value="ASU81515.1"/>
    <property type="molecule type" value="Genomic_DNA"/>
</dbReference>